<reference evidence="1" key="2">
    <citation type="journal article" date="2011" name="Vet. Microbiol.">
        <title>Genomic analysis of a pneumovirus isolated from dogs with acute respiratory disease.</title>
        <authorList>
            <person name="Renshaw R."/>
            <person name="Laverack M."/>
            <person name="Zylich N."/>
            <person name="Glaser A."/>
            <person name="Dubovi E."/>
        </authorList>
    </citation>
    <scope>NUCLEOTIDE SEQUENCE</scope>
    <source>
        <strain evidence="1">Brne17</strain>
    </source>
</reference>
<evidence type="ECO:0000313" key="1">
    <source>
        <dbReference type="EMBL" id="ADZ31988.1"/>
    </source>
</evidence>
<protein>
    <submittedName>
        <fullName evidence="1">Non-structural protein 1</fullName>
    </submittedName>
</protein>
<sequence length="113" mass="12814">MGCNVMMELGYGGRAAWLAFHITNFNRSDLETILRGARVCSTWQDQRLSVYLVGRDCNLLRPFVQAAKFIHNTRRGQTLTHWFTKDIVFSPTGQEIEPPIDPTCELLAELISG</sequence>
<dbReference type="EMBL" id="GU247050">
    <property type="protein sequence ID" value="ADZ31988.1"/>
    <property type="molecule type" value="Viral_cRNA"/>
</dbReference>
<gene>
    <name evidence="1" type="primary">NS1</name>
</gene>
<proteinExistence type="predicted"/>
<reference evidence="1" key="1">
    <citation type="journal article" date="2010" name="Emerg. Infect. Dis.">
        <title>Pneumovirus in dogs with acute respiratory disease.</title>
        <authorList>
            <person name="Renshaw R.W."/>
            <person name="Zylich N.C."/>
            <person name="Laverack M.A."/>
            <person name="Glaser A.L."/>
            <person name="Dubovi E.J."/>
        </authorList>
    </citation>
    <scope>NUCLEOTIDE SEQUENCE</scope>
    <source>
        <strain evidence="1">Brne17</strain>
    </source>
</reference>
<organism evidence="1">
    <name type="scientific">Pneumovirus dog/Brne17/USA/2008</name>
    <dbReference type="NCBI Taxonomy" id="879294"/>
    <lineage>
        <taxon>Viruses</taxon>
        <taxon>Riboviria</taxon>
        <taxon>Orthornavirae</taxon>
        <taxon>Negarnaviricota</taxon>
        <taxon>Haploviricotina</taxon>
        <taxon>Monjiviricetes</taxon>
        <taxon>Mononegavirales</taxon>
        <taxon>Pneumoviridae</taxon>
        <taxon>Orthopneumovirus</taxon>
        <taxon>Orthopneumovirus muris</taxon>
        <taxon>murine pneumonia virus</taxon>
    </lineage>
</organism>
<name>F1ACP1_9MONO</name>
<accession>F1ACP1</accession>